<name>A0ABU3CYR0_9FLAO</name>
<dbReference type="SUPFAM" id="SSF51905">
    <property type="entry name" value="FAD/NAD(P)-binding domain"/>
    <property type="match status" value="1"/>
</dbReference>
<evidence type="ECO:0000259" key="1">
    <source>
        <dbReference type="Pfam" id="PF13454"/>
    </source>
</evidence>
<dbReference type="InterPro" id="IPR038732">
    <property type="entry name" value="HpyO/CreE_NAD-binding"/>
</dbReference>
<dbReference type="PANTHER" id="PTHR40254:SF1">
    <property type="entry name" value="BLR0577 PROTEIN"/>
    <property type="match status" value="1"/>
</dbReference>
<reference evidence="2 3" key="1">
    <citation type="submission" date="2023-09" db="EMBL/GenBank/DDBJ databases">
        <authorList>
            <person name="Rey-Velasco X."/>
        </authorList>
    </citation>
    <scope>NUCLEOTIDE SEQUENCE [LARGE SCALE GENOMIC DNA]</scope>
    <source>
        <strain evidence="2 3">F297</strain>
    </source>
</reference>
<evidence type="ECO:0000313" key="3">
    <source>
        <dbReference type="Proteomes" id="UP001248819"/>
    </source>
</evidence>
<dbReference type="PANTHER" id="PTHR40254">
    <property type="entry name" value="BLR0577 PROTEIN"/>
    <property type="match status" value="1"/>
</dbReference>
<dbReference type="Gene3D" id="3.50.50.60">
    <property type="entry name" value="FAD/NAD(P)-binding domain"/>
    <property type="match status" value="1"/>
</dbReference>
<feature type="domain" description="FAD-dependent urate hydroxylase HpyO/Asp monooxygenase CreE-like FAD/NAD(P)-binding" evidence="1">
    <location>
        <begin position="6"/>
        <end position="167"/>
    </location>
</feature>
<sequence length="505" mass="56968">MKNLTIIGGGACGAAAFIELVIEICSLDLQEKLSITLIERRKHFGYGLAFGTRQKSHFLNTQAELMGIYANEPGHFAEWIKIKDGNRNEVKAEGSLSSAYTSRIFYGNYVSEQLENYIQKAREHNVKIKLINDEAVDIDRENENKFTIILKSSETITADYILLAPGTPKTNKFKELRSTKSYIDFPWPSNRIKNRVNKDETVGILGSSLSAVDTVMTLVDNGHTGEIKMFSPFGILPRVQPSENNTFTRKYLTLGNIHKMTRTKMHHPRVKDLFRLYIKDVEAAEGKELDWKKLDRSAGPAKDFLEYDITAAEGGGDHLLNATYSLRYDASDIWGWMSLHQKKLFKKWLGSHWSANRHAMPLHNAKKLLSLFESGQLKVIPKNTNIEFHQEEQEFKIETAKNGVHYVKKLINATGTSSSLKGMDNDLIHALLEKDYLRSYPAGGAVINPRSMQVISGKAGGNMYAVGHLANGFLLDVDAMWFNVRTISRLVSEIIFKVKQDGDFS</sequence>
<dbReference type="Pfam" id="PF13454">
    <property type="entry name" value="NAD_binding_9"/>
    <property type="match status" value="1"/>
</dbReference>
<dbReference type="InterPro" id="IPR052189">
    <property type="entry name" value="L-asp_N-monooxygenase_NS-form"/>
</dbReference>
<dbReference type="EMBL" id="JAVRHP010000108">
    <property type="protein sequence ID" value="MDT0651388.1"/>
    <property type="molecule type" value="Genomic_DNA"/>
</dbReference>
<dbReference type="Proteomes" id="UP001248819">
    <property type="component" value="Unassembled WGS sequence"/>
</dbReference>
<keyword evidence="3" id="KW-1185">Reference proteome</keyword>
<dbReference type="InterPro" id="IPR036188">
    <property type="entry name" value="FAD/NAD-bd_sf"/>
</dbReference>
<organism evidence="2 3">
    <name type="scientific">Autumnicola edwardsiae</name>
    <dbReference type="NCBI Taxonomy" id="3075594"/>
    <lineage>
        <taxon>Bacteria</taxon>
        <taxon>Pseudomonadati</taxon>
        <taxon>Bacteroidota</taxon>
        <taxon>Flavobacteriia</taxon>
        <taxon>Flavobacteriales</taxon>
        <taxon>Flavobacteriaceae</taxon>
        <taxon>Autumnicola</taxon>
    </lineage>
</organism>
<proteinExistence type="predicted"/>
<gene>
    <name evidence="2" type="ORF">RM529_14630</name>
</gene>
<accession>A0ABU3CYR0</accession>
<evidence type="ECO:0000313" key="2">
    <source>
        <dbReference type="EMBL" id="MDT0651388.1"/>
    </source>
</evidence>
<dbReference type="RefSeq" id="WP_311485495.1">
    <property type="nucleotide sequence ID" value="NZ_JAVRHP010000108.1"/>
</dbReference>
<comment type="caution">
    <text evidence="2">The sequence shown here is derived from an EMBL/GenBank/DDBJ whole genome shotgun (WGS) entry which is preliminary data.</text>
</comment>
<protein>
    <submittedName>
        <fullName evidence="2">FAD/NAD(P)-binding protein</fullName>
    </submittedName>
</protein>